<feature type="region of interest" description="Disordered" evidence="2">
    <location>
        <begin position="339"/>
        <end position="376"/>
    </location>
</feature>
<dbReference type="OrthoDB" id="5344482at2759"/>
<keyword evidence="4" id="KW-1185">Reference proteome</keyword>
<evidence type="ECO:0000313" key="4">
    <source>
        <dbReference type="Proteomes" id="UP000275078"/>
    </source>
</evidence>
<gene>
    <name evidence="3" type="ORF">BJ508DRAFT_24740</name>
</gene>
<dbReference type="Proteomes" id="UP000275078">
    <property type="component" value="Unassembled WGS sequence"/>
</dbReference>
<protein>
    <submittedName>
        <fullName evidence="3">Uncharacterized protein</fullName>
    </submittedName>
</protein>
<sequence>MPPLIKTLTATHHPTPHILHLTWTSPLSSLLPSSSRSHRRTSVGELGEWSITWPSQDTAITTAKGFHKGLVEELKAAGGGGKSGEGSGLPPAMTSGGVEMVQTKKGEDFGGLFSSRAWVRAPERIAPDTTEDGEEDVTFIVYYLLSPTYTPPKEVHLSYTPLSWSPSPPTEAGTFPITTSTEPTEAATQWARLRLDDLRNLSALAQELTTSGSRARTTGLLKRGVDGSGMDISEILQEARMVEEEMRWIEDTFLGAGVNFTGYGVGAEEEAEGEEDEKEAIEKALAEMQRLATELRLERASSPIVGPGEGPSFARPTSDFETRLREGNLGRTASLNAALGFAPPQRPSVQTAPSPIPHDRDDDPEASPLFAVPLSPRSPDMPISPFSLLKGIPESIFATTHPAGPSGPSASAPASKATREKPAGIFIPKGPVAELPGIVVRSPREPTTPTLAMMPSPEHLKRKMNWGAGR</sequence>
<feature type="region of interest" description="Disordered" evidence="2">
    <location>
        <begin position="397"/>
        <end position="470"/>
    </location>
</feature>
<dbReference type="AlphaFoldDB" id="A0A3N4HMQ2"/>
<reference evidence="3 4" key="1">
    <citation type="journal article" date="2018" name="Nat. Ecol. Evol.">
        <title>Pezizomycetes genomes reveal the molecular basis of ectomycorrhizal truffle lifestyle.</title>
        <authorList>
            <person name="Murat C."/>
            <person name="Payen T."/>
            <person name="Noel B."/>
            <person name="Kuo A."/>
            <person name="Morin E."/>
            <person name="Chen J."/>
            <person name="Kohler A."/>
            <person name="Krizsan K."/>
            <person name="Balestrini R."/>
            <person name="Da Silva C."/>
            <person name="Montanini B."/>
            <person name="Hainaut M."/>
            <person name="Levati E."/>
            <person name="Barry K.W."/>
            <person name="Belfiori B."/>
            <person name="Cichocki N."/>
            <person name="Clum A."/>
            <person name="Dockter R.B."/>
            <person name="Fauchery L."/>
            <person name="Guy J."/>
            <person name="Iotti M."/>
            <person name="Le Tacon F."/>
            <person name="Lindquist E.A."/>
            <person name="Lipzen A."/>
            <person name="Malagnac F."/>
            <person name="Mello A."/>
            <person name="Molinier V."/>
            <person name="Miyauchi S."/>
            <person name="Poulain J."/>
            <person name="Riccioni C."/>
            <person name="Rubini A."/>
            <person name="Sitrit Y."/>
            <person name="Splivallo R."/>
            <person name="Traeger S."/>
            <person name="Wang M."/>
            <person name="Zifcakova L."/>
            <person name="Wipf D."/>
            <person name="Zambonelli A."/>
            <person name="Paolocci F."/>
            <person name="Nowrousian M."/>
            <person name="Ottonello S."/>
            <person name="Baldrian P."/>
            <person name="Spatafora J.W."/>
            <person name="Henrissat B."/>
            <person name="Nagy L.G."/>
            <person name="Aury J.M."/>
            <person name="Wincker P."/>
            <person name="Grigoriev I.V."/>
            <person name="Bonfante P."/>
            <person name="Martin F.M."/>
        </authorList>
    </citation>
    <scope>NUCLEOTIDE SEQUENCE [LARGE SCALE GENOMIC DNA]</scope>
    <source>
        <strain evidence="3 4">RN42</strain>
    </source>
</reference>
<name>A0A3N4HMQ2_ASCIM</name>
<proteinExistence type="predicted"/>
<evidence type="ECO:0000256" key="2">
    <source>
        <dbReference type="SAM" id="MobiDB-lite"/>
    </source>
</evidence>
<organism evidence="3 4">
    <name type="scientific">Ascobolus immersus RN42</name>
    <dbReference type="NCBI Taxonomy" id="1160509"/>
    <lineage>
        <taxon>Eukaryota</taxon>
        <taxon>Fungi</taxon>
        <taxon>Dikarya</taxon>
        <taxon>Ascomycota</taxon>
        <taxon>Pezizomycotina</taxon>
        <taxon>Pezizomycetes</taxon>
        <taxon>Pezizales</taxon>
        <taxon>Ascobolaceae</taxon>
        <taxon>Ascobolus</taxon>
    </lineage>
</organism>
<dbReference type="EMBL" id="ML119772">
    <property type="protein sequence ID" value="RPA75103.1"/>
    <property type="molecule type" value="Genomic_DNA"/>
</dbReference>
<evidence type="ECO:0000313" key="3">
    <source>
        <dbReference type="EMBL" id="RPA75103.1"/>
    </source>
</evidence>
<accession>A0A3N4HMQ2</accession>
<dbReference type="STRING" id="1160509.A0A3N4HMQ2"/>
<feature type="coiled-coil region" evidence="1">
    <location>
        <begin position="271"/>
        <end position="301"/>
    </location>
</feature>
<feature type="compositionally biased region" description="Low complexity" evidence="2">
    <location>
        <begin position="402"/>
        <end position="415"/>
    </location>
</feature>
<keyword evidence="1" id="KW-0175">Coiled coil</keyword>
<evidence type="ECO:0000256" key="1">
    <source>
        <dbReference type="SAM" id="Coils"/>
    </source>
</evidence>